<evidence type="ECO:0000313" key="3">
    <source>
        <dbReference type="Proteomes" id="UP001597151"/>
    </source>
</evidence>
<reference evidence="3" key="1">
    <citation type="journal article" date="2019" name="Int. J. Syst. Evol. Microbiol.">
        <title>The Global Catalogue of Microorganisms (GCM) 10K type strain sequencing project: providing services to taxonomists for standard genome sequencing and annotation.</title>
        <authorList>
            <consortium name="The Broad Institute Genomics Platform"/>
            <consortium name="The Broad Institute Genome Sequencing Center for Infectious Disease"/>
            <person name="Wu L."/>
            <person name="Ma J."/>
        </authorList>
    </citation>
    <scope>NUCLEOTIDE SEQUENCE [LARGE SCALE GENOMIC DNA]</scope>
    <source>
        <strain evidence="3">CCUG 55328</strain>
    </source>
</reference>
<dbReference type="Pfam" id="PF01814">
    <property type="entry name" value="Hemerythrin"/>
    <property type="match status" value="1"/>
</dbReference>
<name>A0ABW3T884_9RHOB</name>
<dbReference type="CDD" id="cd12108">
    <property type="entry name" value="Hr-like"/>
    <property type="match status" value="1"/>
</dbReference>
<evidence type="ECO:0000313" key="2">
    <source>
        <dbReference type="EMBL" id="MFD1193253.1"/>
    </source>
</evidence>
<evidence type="ECO:0000259" key="1">
    <source>
        <dbReference type="Pfam" id="PF01814"/>
    </source>
</evidence>
<sequence>MSNVFSIETRKGLPEHLRVLADRYPRAEWRGHMNFNDLTSFWLERHLMFRQVLDKVIGDTQAHLDGKALRYGPELSRYTGFFLDQLHGHHQIEDQHYFPQFMAMDKRLEQAFDILDADHHALDHHLNSLADHTNQVLRALQQGQKARDEAGRLLAAQEGFKTFLDRHLMDEEEIIVPIVLEYGADMS</sequence>
<dbReference type="InterPro" id="IPR012312">
    <property type="entry name" value="Hemerythrin-like"/>
</dbReference>
<proteinExistence type="predicted"/>
<accession>A0ABW3T884</accession>
<comment type="caution">
    <text evidence="2">The sequence shown here is derived from an EMBL/GenBank/DDBJ whole genome shotgun (WGS) entry which is preliminary data.</text>
</comment>
<dbReference type="Proteomes" id="UP001597151">
    <property type="component" value="Unassembled WGS sequence"/>
</dbReference>
<dbReference type="EMBL" id="JBHTKR010000001">
    <property type="protein sequence ID" value="MFD1193253.1"/>
    <property type="molecule type" value="Genomic_DNA"/>
</dbReference>
<gene>
    <name evidence="2" type="ORF">ACFQ3C_01045</name>
</gene>
<dbReference type="RefSeq" id="WP_380788340.1">
    <property type="nucleotide sequence ID" value="NZ_JBHTKR010000001.1"/>
</dbReference>
<organism evidence="2 3">
    <name type="scientific">Seohaeicola saemankumensis</name>
    <dbReference type="NCBI Taxonomy" id="481181"/>
    <lineage>
        <taxon>Bacteria</taxon>
        <taxon>Pseudomonadati</taxon>
        <taxon>Pseudomonadota</taxon>
        <taxon>Alphaproteobacteria</taxon>
        <taxon>Rhodobacterales</taxon>
        <taxon>Roseobacteraceae</taxon>
        <taxon>Seohaeicola</taxon>
    </lineage>
</organism>
<protein>
    <submittedName>
        <fullName evidence="2">Hemerythrin domain-containing protein</fullName>
    </submittedName>
</protein>
<keyword evidence="3" id="KW-1185">Reference proteome</keyword>
<dbReference type="Gene3D" id="1.20.120.520">
    <property type="entry name" value="nmb1532 protein domain like"/>
    <property type="match status" value="1"/>
</dbReference>
<feature type="domain" description="Hemerythrin-like" evidence="1">
    <location>
        <begin position="39"/>
        <end position="178"/>
    </location>
</feature>